<feature type="domain" description="HAMP" evidence="10">
    <location>
        <begin position="202"/>
        <end position="249"/>
    </location>
</feature>
<accession>A0A2S6ZD03</accession>
<evidence type="ECO:0000259" key="10">
    <source>
        <dbReference type="PROSITE" id="PS50885"/>
    </source>
</evidence>
<gene>
    <name evidence="11" type="ORF">XthCFBP4691_13915</name>
</gene>
<dbReference type="SUPFAM" id="SSF47384">
    <property type="entry name" value="Homodimeric domain of signal transducing histidine kinase"/>
    <property type="match status" value="1"/>
</dbReference>
<organism evidence="11 12">
    <name type="scientific">Xanthomonas theicola</name>
    <dbReference type="NCBI Taxonomy" id="56464"/>
    <lineage>
        <taxon>Bacteria</taxon>
        <taxon>Pseudomonadati</taxon>
        <taxon>Pseudomonadota</taxon>
        <taxon>Gammaproteobacteria</taxon>
        <taxon>Lysobacterales</taxon>
        <taxon>Lysobacteraceae</taxon>
        <taxon>Xanthomonas</taxon>
    </lineage>
</organism>
<dbReference type="SMART" id="SM00388">
    <property type="entry name" value="HisKA"/>
    <property type="match status" value="1"/>
</dbReference>
<comment type="caution">
    <text evidence="11">The sequence shown here is derived from an EMBL/GenBank/DDBJ whole genome shotgun (WGS) entry which is preliminary data.</text>
</comment>
<reference evidence="11 12" key="1">
    <citation type="submission" date="2016-08" db="EMBL/GenBank/DDBJ databases">
        <title>Evolution of the type three secretion system and type three effector repertoires in Xanthomonas.</title>
        <authorList>
            <person name="Merda D."/>
            <person name="Briand M."/>
            <person name="Bosis E."/>
            <person name="Rousseau C."/>
            <person name="Portier P."/>
            <person name="Jacques M.-A."/>
            <person name="Fischer-Le Saux M."/>
        </authorList>
    </citation>
    <scope>NUCLEOTIDE SEQUENCE [LARGE SCALE GENOMIC DNA]</scope>
    <source>
        <strain evidence="11 12">CFBP 4691</strain>
    </source>
</reference>
<feature type="non-terminal residue" evidence="11">
    <location>
        <position position="378"/>
    </location>
</feature>
<evidence type="ECO:0000313" key="11">
    <source>
        <dbReference type="EMBL" id="PPT89191.1"/>
    </source>
</evidence>
<keyword evidence="8" id="KW-0812">Transmembrane</keyword>
<evidence type="ECO:0000256" key="7">
    <source>
        <dbReference type="ARBA" id="ARBA00023012"/>
    </source>
</evidence>
<dbReference type="PROSITE" id="PS50885">
    <property type="entry name" value="HAMP"/>
    <property type="match status" value="1"/>
</dbReference>
<keyword evidence="8" id="KW-0472">Membrane</keyword>
<evidence type="ECO:0000256" key="8">
    <source>
        <dbReference type="SAM" id="Phobius"/>
    </source>
</evidence>
<dbReference type="Gene3D" id="1.10.287.130">
    <property type="match status" value="1"/>
</dbReference>
<dbReference type="InterPro" id="IPR003660">
    <property type="entry name" value="HAMP_dom"/>
</dbReference>
<dbReference type="Pfam" id="PF00512">
    <property type="entry name" value="HisKA"/>
    <property type="match status" value="1"/>
</dbReference>
<dbReference type="InterPro" id="IPR036097">
    <property type="entry name" value="HisK_dim/P_sf"/>
</dbReference>
<dbReference type="EMBL" id="MIGX01000072">
    <property type="protein sequence ID" value="PPT89191.1"/>
    <property type="molecule type" value="Genomic_DNA"/>
</dbReference>
<keyword evidence="4" id="KW-0597">Phosphoprotein</keyword>
<dbReference type="EC" id="2.7.13.3" evidence="3"/>
<evidence type="ECO:0000256" key="1">
    <source>
        <dbReference type="ARBA" id="ARBA00000085"/>
    </source>
</evidence>
<evidence type="ECO:0000259" key="9">
    <source>
        <dbReference type="PROSITE" id="PS50109"/>
    </source>
</evidence>
<dbReference type="PANTHER" id="PTHR45436:SF5">
    <property type="entry name" value="SENSOR HISTIDINE KINASE TRCS"/>
    <property type="match status" value="1"/>
</dbReference>
<dbReference type="GO" id="GO:0016020">
    <property type="term" value="C:membrane"/>
    <property type="evidence" value="ECO:0007669"/>
    <property type="project" value="UniProtKB-SubCell"/>
</dbReference>
<evidence type="ECO:0000313" key="12">
    <source>
        <dbReference type="Proteomes" id="UP000239898"/>
    </source>
</evidence>
<dbReference type="InterPro" id="IPR036890">
    <property type="entry name" value="HATPase_C_sf"/>
</dbReference>
<protein>
    <recommendedName>
        <fullName evidence="3">histidine kinase</fullName>
        <ecNumber evidence="3">2.7.13.3</ecNumber>
    </recommendedName>
</protein>
<dbReference type="SUPFAM" id="SSF55874">
    <property type="entry name" value="ATPase domain of HSP90 chaperone/DNA topoisomerase II/histidine kinase"/>
    <property type="match status" value="1"/>
</dbReference>
<keyword evidence="5" id="KW-0808">Transferase</keyword>
<dbReference type="CDD" id="cd00082">
    <property type="entry name" value="HisKA"/>
    <property type="match status" value="1"/>
</dbReference>
<evidence type="ECO:0000256" key="3">
    <source>
        <dbReference type="ARBA" id="ARBA00012438"/>
    </source>
</evidence>
<keyword evidence="8" id="KW-1133">Transmembrane helix</keyword>
<dbReference type="InterPro" id="IPR050428">
    <property type="entry name" value="TCS_sensor_his_kinase"/>
</dbReference>
<dbReference type="Gene3D" id="3.30.565.10">
    <property type="entry name" value="Histidine kinase-like ATPase, C-terminal domain"/>
    <property type="match status" value="1"/>
</dbReference>
<keyword evidence="6" id="KW-0418">Kinase</keyword>
<evidence type="ECO:0000256" key="2">
    <source>
        <dbReference type="ARBA" id="ARBA00004370"/>
    </source>
</evidence>
<evidence type="ECO:0000256" key="4">
    <source>
        <dbReference type="ARBA" id="ARBA00022553"/>
    </source>
</evidence>
<dbReference type="GO" id="GO:0000155">
    <property type="term" value="F:phosphorelay sensor kinase activity"/>
    <property type="evidence" value="ECO:0007669"/>
    <property type="project" value="InterPro"/>
</dbReference>
<comment type="catalytic activity">
    <reaction evidence="1">
        <text>ATP + protein L-histidine = ADP + protein N-phospho-L-histidine.</text>
        <dbReference type="EC" id="2.7.13.3"/>
    </reaction>
</comment>
<feature type="domain" description="Histidine kinase" evidence="9">
    <location>
        <begin position="257"/>
        <end position="378"/>
    </location>
</feature>
<dbReference type="AlphaFoldDB" id="A0A2S6ZD03"/>
<sequence>MMGQMALLALLFLGSLFYWVGIRPLVESAPMRSSDPLQSTSSEVTMRLSDFIDRARNAPADGIALERDPLLAQVKARNPDFRWYVRVGDAVFQSGKGQPLFRSLHFDALADSRATSAVPDACTQASRSLQDDKGIGYLSYFDCNGLLSYYEHTGIRTPLDIDASLARYYPKWVWDSSRGLIMTGAGMFLIFVLIVGINVIMIRRITAVTRSFDPKHLDRQLPEEGLPSEVVPLVQAVNEMIKKVDEAQKRREFFLSTAAHEMRTPLTVLRTRLEMLSDGPVKDKLVGDVGRLTKLANQLLKLMSISGVRRLDSLVDLATACRRVIAEREPLAELRGLRLELRGDGLPLRVLGDPGLLEVALANLIDNAMSFSPAGGRV</sequence>
<evidence type="ECO:0000256" key="6">
    <source>
        <dbReference type="ARBA" id="ARBA00022777"/>
    </source>
</evidence>
<feature type="transmembrane region" description="Helical" evidence="8">
    <location>
        <begin position="180"/>
        <end position="202"/>
    </location>
</feature>
<keyword evidence="7" id="KW-0902">Two-component regulatory system</keyword>
<evidence type="ECO:0000256" key="5">
    <source>
        <dbReference type="ARBA" id="ARBA00022679"/>
    </source>
</evidence>
<dbReference type="InterPro" id="IPR005467">
    <property type="entry name" value="His_kinase_dom"/>
</dbReference>
<dbReference type="Proteomes" id="UP000239898">
    <property type="component" value="Unassembled WGS sequence"/>
</dbReference>
<dbReference type="PANTHER" id="PTHR45436">
    <property type="entry name" value="SENSOR HISTIDINE KINASE YKOH"/>
    <property type="match status" value="1"/>
</dbReference>
<dbReference type="InterPro" id="IPR003661">
    <property type="entry name" value="HisK_dim/P_dom"/>
</dbReference>
<keyword evidence="12" id="KW-1185">Reference proteome</keyword>
<comment type="subcellular location">
    <subcellularLocation>
        <location evidence="2">Membrane</location>
    </subcellularLocation>
</comment>
<proteinExistence type="predicted"/>
<dbReference type="PROSITE" id="PS50109">
    <property type="entry name" value="HIS_KIN"/>
    <property type="match status" value="1"/>
</dbReference>
<name>A0A2S6ZD03_9XANT</name>